<keyword evidence="2" id="KW-1185">Reference proteome</keyword>
<dbReference type="OrthoDB" id="657470at2759"/>
<organism evidence="1 2">
    <name type="scientific">Rhododendron simsii</name>
    <name type="common">Sims's rhododendron</name>
    <dbReference type="NCBI Taxonomy" id="118357"/>
    <lineage>
        <taxon>Eukaryota</taxon>
        <taxon>Viridiplantae</taxon>
        <taxon>Streptophyta</taxon>
        <taxon>Embryophyta</taxon>
        <taxon>Tracheophyta</taxon>
        <taxon>Spermatophyta</taxon>
        <taxon>Magnoliopsida</taxon>
        <taxon>eudicotyledons</taxon>
        <taxon>Gunneridae</taxon>
        <taxon>Pentapetalae</taxon>
        <taxon>asterids</taxon>
        <taxon>Ericales</taxon>
        <taxon>Ericaceae</taxon>
        <taxon>Ericoideae</taxon>
        <taxon>Rhodoreae</taxon>
        <taxon>Rhododendron</taxon>
    </lineage>
</organism>
<comment type="caution">
    <text evidence="1">The sequence shown here is derived from an EMBL/GenBank/DDBJ whole genome shotgun (WGS) entry which is preliminary data.</text>
</comment>
<reference evidence="1" key="1">
    <citation type="submission" date="2019-11" db="EMBL/GenBank/DDBJ databases">
        <authorList>
            <person name="Liu Y."/>
            <person name="Hou J."/>
            <person name="Li T.-Q."/>
            <person name="Guan C.-H."/>
            <person name="Wu X."/>
            <person name="Wu H.-Z."/>
            <person name="Ling F."/>
            <person name="Zhang R."/>
            <person name="Shi X.-G."/>
            <person name="Ren J.-P."/>
            <person name="Chen E.-F."/>
            <person name="Sun J.-M."/>
        </authorList>
    </citation>
    <scope>NUCLEOTIDE SEQUENCE</scope>
    <source>
        <strain evidence="1">Adult_tree_wgs_1</strain>
        <tissue evidence="1">Leaves</tissue>
    </source>
</reference>
<proteinExistence type="predicted"/>
<evidence type="ECO:0000313" key="1">
    <source>
        <dbReference type="EMBL" id="KAF7115068.1"/>
    </source>
</evidence>
<name>A0A834L5A8_RHOSS</name>
<accession>A0A834L5A8</accession>
<dbReference type="AlphaFoldDB" id="A0A834L5A8"/>
<dbReference type="PANTHER" id="PTHR47070">
    <property type="entry name" value="HYDROXYPROLINE-RICH GLYCOPROTEIN-LIKE"/>
    <property type="match status" value="1"/>
</dbReference>
<gene>
    <name evidence="1" type="ORF">RHSIM_RhsimUnG0067200</name>
</gene>
<sequence>MEGVQLCGISVLSLLIRYPDFFLFWKQAYDAHTDYDIRYIRPTMDETITGQGLPFPQEVKLNTMQLLDKSRHACAPSLIYETSLSVTVILCTMSLAAHHAFYEIANQGIFTYMDTPGYSSNPTYPHPSNGSSYLLMAGSSSHLAANNLKYGIQQFKPVPAGSPTGFGNFASPTGYAINAAGVVSSAAGLEDSSRLKYKDGNLYVPNLQAETSEIWIQNPRELANLQSASYYNMPPQTPHGGYMPSHTGHASFNAAAAAAAQSSHMQFPGGLYHPPPQPAAMANPHHHLGPAKGGNVGVVTAAPGAQVGAYQQPQLGHLNWTTNF</sequence>
<dbReference type="Proteomes" id="UP000626092">
    <property type="component" value="Unassembled WGS sequence"/>
</dbReference>
<protein>
    <submittedName>
        <fullName evidence="1">Uncharacterized protein</fullName>
    </submittedName>
</protein>
<dbReference type="EMBL" id="WJXA01000171">
    <property type="protein sequence ID" value="KAF7115068.1"/>
    <property type="molecule type" value="Genomic_DNA"/>
</dbReference>
<evidence type="ECO:0000313" key="2">
    <source>
        <dbReference type="Proteomes" id="UP000626092"/>
    </source>
</evidence>
<dbReference type="PANTHER" id="PTHR47070:SF2">
    <property type="entry name" value="OS06G0206100 PROTEIN"/>
    <property type="match status" value="1"/>
</dbReference>